<reference evidence="20" key="1">
    <citation type="journal article" date="2023" name="Mol. Biol. Evol.">
        <title>Third-Generation Sequencing Reveals the Adaptive Role of the Epigenome in Three Deep-Sea Polychaetes.</title>
        <authorList>
            <person name="Perez M."/>
            <person name="Aroh O."/>
            <person name="Sun Y."/>
            <person name="Lan Y."/>
            <person name="Juniper S.K."/>
            <person name="Young C.R."/>
            <person name="Angers B."/>
            <person name="Qian P.Y."/>
        </authorList>
    </citation>
    <scope>NUCLEOTIDE SEQUENCE</scope>
    <source>
        <strain evidence="20">R07B-5</strain>
    </source>
</reference>
<dbReference type="GO" id="GO:0003677">
    <property type="term" value="F:DNA binding"/>
    <property type="evidence" value="ECO:0007669"/>
    <property type="project" value="UniProtKB-ARBA"/>
</dbReference>
<evidence type="ECO:0000256" key="7">
    <source>
        <dbReference type="ARBA" id="ARBA00023015"/>
    </source>
</evidence>
<evidence type="ECO:0000256" key="16">
    <source>
        <dbReference type="ARBA" id="ARBA00071248"/>
    </source>
</evidence>
<evidence type="ECO:0000256" key="10">
    <source>
        <dbReference type="ARBA" id="ARBA00023204"/>
    </source>
</evidence>
<keyword evidence="5" id="KW-0832">Ubl conjugation</keyword>
<dbReference type="InterPro" id="IPR005122">
    <property type="entry name" value="Uracil-DNA_glycosylase-like"/>
</dbReference>
<keyword evidence="2" id="KW-1017">Isopeptide bond</keyword>
<evidence type="ECO:0000313" key="21">
    <source>
        <dbReference type="Proteomes" id="UP001209878"/>
    </source>
</evidence>
<dbReference type="Gene3D" id="3.40.470.10">
    <property type="entry name" value="Uracil-DNA glycosylase-like domain"/>
    <property type="match status" value="1"/>
</dbReference>
<proteinExistence type="inferred from homology"/>
<dbReference type="Proteomes" id="UP001209878">
    <property type="component" value="Unassembled WGS sequence"/>
</dbReference>
<evidence type="ECO:0000256" key="8">
    <source>
        <dbReference type="ARBA" id="ARBA00023159"/>
    </source>
</evidence>
<name>A0AAD9NTE1_RIDPI</name>
<feature type="compositionally biased region" description="Basic and acidic residues" evidence="18">
    <location>
        <begin position="325"/>
        <end position="338"/>
    </location>
</feature>
<gene>
    <name evidence="20" type="ORF">NP493_366g02005</name>
</gene>
<comment type="subunit">
    <text evidence="14">Homodimer. Interacts with AICDA and GADD45A.</text>
</comment>
<evidence type="ECO:0000256" key="11">
    <source>
        <dbReference type="ARBA" id="ARBA00023242"/>
    </source>
</evidence>
<keyword evidence="21" id="KW-1185">Reference proteome</keyword>
<comment type="caution">
    <text evidence="20">The sequence shown here is derived from an EMBL/GenBank/DDBJ whole genome shotgun (WGS) entry which is preliminary data.</text>
</comment>
<evidence type="ECO:0000256" key="6">
    <source>
        <dbReference type="ARBA" id="ARBA00022853"/>
    </source>
</evidence>
<dbReference type="GO" id="GO:0004844">
    <property type="term" value="F:uracil DNA N-glycosylase activity"/>
    <property type="evidence" value="ECO:0007669"/>
    <property type="project" value="TreeGrafter"/>
</dbReference>
<keyword evidence="7" id="KW-0805">Transcription regulation</keyword>
<keyword evidence="6" id="KW-0156">Chromatin regulator</keyword>
<evidence type="ECO:0000256" key="12">
    <source>
        <dbReference type="ARBA" id="ARBA00052915"/>
    </source>
</evidence>
<evidence type="ECO:0000259" key="19">
    <source>
        <dbReference type="Pfam" id="PF03167"/>
    </source>
</evidence>
<evidence type="ECO:0000256" key="5">
    <source>
        <dbReference type="ARBA" id="ARBA00022843"/>
    </source>
</evidence>
<keyword evidence="8" id="KW-0010">Activator</keyword>
<evidence type="ECO:0000256" key="15">
    <source>
        <dbReference type="ARBA" id="ARBA00066769"/>
    </source>
</evidence>
<comment type="catalytic activity">
    <reaction evidence="12">
        <text>Hydrolyzes mismatched double-stranded DNA and polynucleotides, releasing free thymine.</text>
        <dbReference type="EC" id="3.2.2.29"/>
    </reaction>
</comment>
<dbReference type="InterPro" id="IPR015637">
    <property type="entry name" value="MUG/TDG"/>
</dbReference>
<evidence type="ECO:0000256" key="13">
    <source>
        <dbReference type="ARBA" id="ARBA00061261"/>
    </source>
</evidence>
<keyword evidence="11" id="KW-0539">Nucleus</keyword>
<feature type="region of interest" description="Disordered" evidence="18">
    <location>
        <begin position="325"/>
        <end position="352"/>
    </location>
</feature>
<comment type="subcellular location">
    <subcellularLocation>
        <location evidence="1">Nucleus</location>
    </subcellularLocation>
</comment>
<dbReference type="FunFam" id="3.40.470.10:FF:000002">
    <property type="entry name" value="G/T mismatch-specific thymine DNA glycosylase"/>
    <property type="match status" value="1"/>
</dbReference>
<dbReference type="InterPro" id="IPR036895">
    <property type="entry name" value="Uracil-DNA_glycosylase-like_sf"/>
</dbReference>
<keyword evidence="10" id="KW-0234">DNA repair</keyword>
<dbReference type="EMBL" id="JAODUO010000366">
    <property type="protein sequence ID" value="KAK2182122.1"/>
    <property type="molecule type" value="Genomic_DNA"/>
</dbReference>
<feature type="domain" description="Uracil-DNA glycosylase-like" evidence="19">
    <location>
        <begin position="135"/>
        <end position="276"/>
    </location>
</feature>
<keyword evidence="9" id="KW-0804">Transcription</keyword>
<comment type="similarity">
    <text evidence="13">Belongs to the uracil-DNA glycosylase (UDG) superfamily. TDG/mug family.</text>
</comment>
<evidence type="ECO:0000256" key="3">
    <source>
        <dbReference type="ARBA" id="ARBA00022763"/>
    </source>
</evidence>
<evidence type="ECO:0000256" key="1">
    <source>
        <dbReference type="ARBA" id="ARBA00004123"/>
    </source>
</evidence>
<keyword evidence="3" id="KW-0227">DNA damage</keyword>
<dbReference type="Pfam" id="PF03167">
    <property type="entry name" value="UDG"/>
    <property type="match status" value="1"/>
</dbReference>
<dbReference type="CDD" id="cd10028">
    <property type="entry name" value="UDG-F2_TDG_MUG"/>
    <property type="match status" value="1"/>
</dbReference>
<sequence>MYNQQQLPGDSNLGVFQRVKPEPWDWTSSIPQACPNNGQPIPPAPGQMDGMCQNISQSMPTQQQLPAPPAEKKPKKKRKSSSKANETQDSANGGATVKVEVKQENITAMMPVKKKRDRFNGMTEEEVLQRTLPDHLVPGLDIIIIGINPGLTAAYVGHHYAGPGNHFWKCLFLSGLIPEQMNAYDDAKLKEYGIGFTNMVERTTRGSADLTKKEIKQGCDILQEKILKYKPKIAVFNGKGIYEVFCGHKHFDIGKQPEPFPGTEAAVYVMPSSSARCCQLPRAIDKVPFYLGLKALRDHLRGDVKELDIEAVTFPGLELKVKPKVEPGTEGEVKETKPKAANRKRKKKETAVDGMASAGGACSYMPSASFGGNPNPYPVFIKPEPGMFHASVKQEPGQMARQEPCNMYGLTMVKSEPSSLTNFMGSSCSLGGSMPPPCGFAGMTSGMLATSATSTMAGFQGMSSLAPSRYPTSLPGMFPANFTNSGLSESPAGNGPYNGMPSCRSQSNSLADILSSSSALLMKQEDKRELCNYGAIPPALCLYQNSAHGGAMLGNSGFQYYPQSLPGGVAPGYVHPWYGNGHAN</sequence>
<organism evidence="20 21">
    <name type="scientific">Ridgeia piscesae</name>
    <name type="common">Tubeworm</name>
    <dbReference type="NCBI Taxonomy" id="27915"/>
    <lineage>
        <taxon>Eukaryota</taxon>
        <taxon>Metazoa</taxon>
        <taxon>Spiralia</taxon>
        <taxon>Lophotrochozoa</taxon>
        <taxon>Annelida</taxon>
        <taxon>Polychaeta</taxon>
        <taxon>Sedentaria</taxon>
        <taxon>Canalipalpata</taxon>
        <taxon>Sabellida</taxon>
        <taxon>Siboglinidae</taxon>
        <taxon>Ridgeia</taxon>
    </lineage>
</organism>
<evidence type="ECO:0000256" key="4">
    <source>
        <dbReference type="ARBA" id="ARBA00022801"/>
    </source>
</evidence>
<feature type="compositionally biased region" description="Polar residues" evidence="18">
    <location>
        <begin position="53"/>
        <end position="65"/>
    </location>
</feature>
<dbReference type="EC" id="3.2.2.29" evidence="15"/>
<feature type="region of interest" description="Disordered" evidence="18">
    <location>
        <begin position="1"/>
        <end position="98"/>
    </location>
</feature>
<evidence type="ECO:0000256" key="18">
    <source>
        <dbReference type="SAM" id="MobiDB-lite"/>
    </source>
</evidence>
<dbReference type="GO" id="GO:0040029">
    <property type="term" value="P:epigenetic regulation of gene expression"/>
    <property type="evidence" value="ECO:0007669"/>
    <property type="project" value="UniProtKB-ARBA"/>
</dbReference>
<evidence type="ECO:0000256" key="9">
    <source>
        <dbReference type="ARBA" id="ARBA00023163"/>
    </source>
</evidence>
<dbReference type="PANTHER" id="PTHR12159:SF9">
    <property type="entry name" value="G_T MISMATCH-SPECIFIC THYMINE DNA GLYCOSYLASE"/>
    <property type="match status" value="1"/>
</dbReference>
<accession>A0AAD9NTE1</accession>
<dbReference type="GO" id="GO:0005654">
    <property type="term" value="C:nucleoplasm"/>
    <property type="evidence" value="ECO:0007669"/>
    <property type="project" value="UniProtKB-ARBA"/>
</dbReference>
<feature type="compositionally biased region" description="Polar residues" evidence="18">
    <location>
        <begin position="26"/>
        <end position="39"/>
    </location>
</feature>
<protein>
    <recommendedName>
        <fullName evidence="16">G/T mismatch-specific thymine DNA glycosylase</fullName>
        <ecNumber evidence="15">3.2.2.29</ecNumber>
    </recommendedName>
    <alternativeName>
        <fullName evidence="17">Thymine-DNA glycosylase</fullName>
    </alternativeName>
</protein>
<keyword evidence="4" id="KW-0378">Hydrolase</keyword>
<evidence type="ECO:0000313" key="20">
    <source>
        <dbReference type="EMBL" id="KAK2182122.1"/>
    </source>
</evidence>
<evidence type="ECO:0000256" key="2">
    <source>
        <dbReference type="ARBA" id="ARBA00022499"/>
    </source>
</evidence>
<dbReference type="PANTHER" id="PTHR12159">
    <property type="entry name" value="G/T AND G/U MISMATCH-SPECIFIC DNA GLYCOSYLASE"/>
    <property type="match status" value="1"/>
</dbReference>
<evidence type="ECO:0000256" key="14">
    <source>
        <dbReference type="ARBA" id="ARBA00064519"/>
    </source>
</evidence>
<dbReference type="AlphaFoldDB" id="A0AAD9NTE1"/>
<dbReference type="SUPFAM" id="SSF52141">
    <property type="entry name" value="Uracil-DNA glycosylase-like"/>
    <property type="match status" value="1"/>
</dbReference>
<dbReference type="GO" id="GO:0006285">
    <property type="term" value="P:base-excision repair, AP site formation"/>
    <property type="evidence" value="ECO:0007669"/>
    <property type="project" value="InterPro"/>
</dbReference>
<evidence type="ECO:0000256" key="17">
    <source>
        <dbReference type="ARBA" id="ARBA00083221"/>
    </source>
</evidence>
<dbReference type="GO" id="GO:0141016">
    <property type="term" value="F:G/T mismatch-specific thymine-DNA glycosylase activity"/>
    <property type="evidence" value="ECO:0007669"/>
    <property type="project" value="UniProtKB-EC"/>
</dbReference>
<dbReference type="GO" id="GO:0032183">
    <property type="term" value="F:SUMO binding"/>
    <property type="evidence" value="ECO:0007669"/>
    <property type="project" value="UniProtKB-ARBA"/>
</dbReference>